<evidence type="ECO:0000259" key="2">
    <source>
        <dbReference type="PROSITE" id="PS51178"/>
    </source>
</evidence>
<evidence type="ECO:0000313" key="3">
    <source>
        <dbReference type="EMBL" id="MDG4511851.1"/>
    </source>
</evidence>
<dbReference type="EMBL" id="JANFML010000006">
    <property type="protein sequence ID" value="MDG4511851.1"/>
    <property type="molecule type" value="Genomic_DNA"/>
</dbReference>
<dbReference type="AlphaFoldDB" id="A0A9X4MMK6"/>
<name>A0A9X4MMK6_STRSU</name>
<evidence type="ECO:0000256" key="1">
    <source>
        <dbReference type="ARBA" id="ARBA00004162"/>
    </source>
</evidence>
<feature type="domain" description="PASTA" evidence="2">
    <location>
        <begin position="125"/>
        <end position="198"/>
    </location>
</feature>
<sequence length="236" mass="26674">MAQKNNLLKNLNKLVNIIPDTTKIIGDTVQATAPIVDKALDRQHEKNLSQIQVPNVIDLDVEEVKRHLEEIGFRVTLTLVKPNKKYRQETTRDNEVVDMIPKTGKFDKGSLIKLYYINQEIIDASNQEVTVPDLIGLTIPEAREHLQEVGFKPAMEILTADAKYAKQKINVVIDMEPKANLFTTTAVKGSLIKLKYLDEDTLEQSLQLASQAEENQLDVGQLFKQLPILFGNKDIE</sequence>
<feature type="domain" description="PASTA" evidence="2">
    <location>
        <begin position="47"/>
        <end position="118"/>
    </location>
</feature>
<accession>A0A9X4MMK6</accession>
<protein>
    <submittedName>
        <fullName evidence="3">PASTA domain-containing protein</fullName>
    </submittedName>
</protein>
<dbReference type="Proteomes" id="UP001152879">
    <property type="component" value="Unassembled WGS sequence"/>
</dbReference>
<evidence type="ECO:0000313" key="4">
    <source>
        <dbReference type="Proteomes" id="UP001152879"/>
    </source>
</evidence>
<dbReference type="Gene3D" id="3.30.10.20">
    <property type="match status" value="2"/>
</dbReference>
<organism evidence="3 4">
    <name type="scientific">Streptococcus suis</name>
    <dbReference type="NCBI Taxonomy" id="1307"/>
    <lineage>
        <taxon>Bacteria</taxon>
        <taxon>Bacillati</taxon>
        <taxon>Bacillota</taxon>
        <taxon>Bacilli</taxon>
        <taxon>Lactobacillales</taxon>
        <taxon>Streptococcaceae</taxon>
        <taxon>Streptococcus</taxon>
    </lineage>
</organism>
<reference evidence="3" key="1">
    <citation type="submission" date="2022-07" db="EMBL/GenBank/DDBJ databases">
        <title>Whole Genome Sequencing of Streptococcus suis.</title>
        <authorList>
            <person name="Dai X."/>
            <person name="Huang J."/>
            <person name="Wang L."/>
        </authorList>
    </citation>
    <scope>NUCLEOTIDE SEQUENCE</scope>
    <source>
        <strain evidence="3">SFB2</strain>
    </source>
</reference>
<dbReference type="PROSITE" id="PS51178">
    <property type="entry name" value="PASTA"/>
    <property type="match status" value="2"/>
</dbReference>
<dbReference type="Pfam" id="PF03793">
    <property type="entry name" value="PASTA"/>
    <property type="match status" value="2"/>
</dbReference>
<gene>
    <name evidence="3" type="ORF">NOL15_03120</name>
</gene>
<dbReference type="GO" id="GO:0005886">
    <property type="term" value="C:plasma membrane"/>
    <property type="evidence" value="ECO:0007669"/>
    <property type="project" value="UniProtKB-SubCell"/>
</dbReference>
<comment type="subcellular location">
    <subcellularLocation>
        <location evidence="1">Cell membrane</location>
        <topology evidence="1">Single-pass membrane protein</topology>
    </subcellularLocation>
</comment>
<dbReference type="SMART" id="SM00740">
    <property type="entry name" value="PASTA"/>
    <property type="match status" value="2"/>
</dbReference>
<dbReference type="InterPro" id="IPR005543">
    <property type="entry name" value="PASTA_dom"/>
</dbReference>
<dbReference type="CDD" id="cd06577">
    <property type="entry name" value="PASTA_pknB"/>
    <property type="match status" value="2"/>
</dbReference>
<proteinExistence type="predicted"/>
<comment type="caution">
    <text evidence="3">The sequence shown here is derived from an EMBL/GenBank/DDBJ whole genome shotgun (WGS) entry which is preliminary data.</text>
</comment>